<proteinExistence type="predicted"/>
<dbReference type="Gene3D" id="3.40.960.10">
    <property type="entry name" value="VSR Endonuclease"/>
    <property type="match status" value="1"/>
</dbReference>
<accession>A0A8I1WZN3</accession>
<reference evidence="1" key="1">
    <citation type="submission" date="2020-03" db="EMBL/GenBank/DDBJ databases">
        <title>Genome differentiation and subclade ecological adaptation of Prochlorococcus HLII clade in the global ocean.</title>
        <authorList>
            <person name="Yan W."/>
            <person name="Fen X."/>
            <person name="Zhang W."/>
        </authorList>
    </citation>
    <scope>NUCLEOTIDE SEQUENCE</scope>
    <source>
        <strain evidence="1">XMU1401</strain>
    </source>
</reference>
<dbReference type="InterPro" id="IPR011335">
    <property type="entry name" value="Restrct_endonuc-II-like"/>
</dbReference>
<dbReference type="RefSeq" id="WP_100883447.1">
    <property type="nucleotide sequence ID" value="NZ_JAAORC010000001.1"/>
</dbReference>
<dbReference type="EMBL" id="JAAORC010000001">
    <property type="protein sequence ID" value="MBO8222550.1"/>
    <property type="molecule type" value="Genomic_DNA"/>
</dbReference>
<name>A0A8I1WZN3_PROMR</name>
<dbReference type="AlphaFoldDB" id="A0A8I1WZN3"/>
<dbReference type="Proteomes" id="UP000666562">
    <property type="component" value="Unassembled WGS sequence"/>
</dbReference>
<evidence type="ECO:0008006" key="3">
    <source>
        <dbReference type="Google" id="ProtNLM"/>
    </source>
</evidence>
<evidence type="ECO:0000313" key="2">
    <source>
        <dbReference type="Proteomes" id="UP000666562"/>
    </source>
</evidence>
<gene>
    <name evidence="1" type="ORF">HA142_03400</name>
</gene>
<comment type="caution">
    <text evidence="1">The sequence shown here is derived from an EMBL/GenBank/DDBJ whole genome shotgun (WGS) entry which is preliminary data.</text>
</comment>
<evidence type="ECO:0000313" key="1">
    <source>
        <dbReference type="EMBL" id="MBO8222550.1"/>
    </source>
</evidence>
<dbReference type="SUPFAM" id="SSF52980">
    <property type="entry name" value="Restriction endonuclease-like"/>
    <property type="match status" value="1"/>
</dbReference>
<organism evidence="1 2">
    <name type="scientific">Prochlorococcus marinus str. XMU1401</name>
    <dbReference type="NCBI Taxonomy" id="2052594"/>
    <lineage>
        <taxon>Bacteria</taxon>
        <taxon>Bacillati</taxon>
        <taxon>Cyanobacteriota</taxon>
        <taxon>Cyanophyceae</taxon>
        <taxon>Synechococcales</taxon>
        <taxon>Prochlorococcaceae</taxon>
        <taxon>Prochlorococcus</taxon>
    </lineage>
</organism>
<protein>
    <recommendedName>
        <fullName evidence="3">DUF559 domain-containing protein</fullName>
    </recommendedName>
</protein>
<sequence>MSENSWELSKKDFRKLNLDKDVDQWLKSEEGIIQLACAWQTGLYLLKKTSESFGAKDKEYRSFKSGGKIVGLRFYKNLILDEASDGDRAPSTKKILFHVEILISIDFSIKDDWASISNQDKDYLGKIIWEQIELIPEIKKDKNITYELVNYSIKEGNLSIEKSGLREFNWVFNGNYENEVDSDITYRTASLKLIKSQDFASITGKSYSEFSKILYSDRVSVKEGAETSSSYPSPYRFRGYISNKIESQLAKFLLAEGFIVVLEPDMVLPQIENYRRPDLLIINKGRTLALEIDSRFHLTEQKWQRDRLLDQSMLCNGIPLLRVWWDEAEKHPELVMTKILQIFESLGGSRMIYD</sequence>